<dbReference type="Pfam" id="PF00685">
    <property type="entry name" value="Sulfotransfer_1"/>
    <property type="match status" value="1"/>
</dbReference>
<keyword evidence="6 17" id="KW-1133">Transmembrane helix</keyword>
<name>A0A5N5MK07_PANHP</name>
<dbReference type="PANTHER" id="PTHR10605">
    <property type="entry name" value="HEPARAN SULFATE SULFOTRANSFERASE"/>
    <property type="match status" value="1"/>
</dbReference>
<feature type="binding site" evidence="13">
    <location>
        <begin position="318"/>
        <end position="322"/>
    </location>
    <ligand>
        <name>3'-phosphoadenylyl sulfate</name>
        <dbReference type="ChEBI" id="CHEBI:58339"/>
    </ligand>
</feature>
<dbReference type="Gene3D" id="3.40.50.300">
    <property type="entry name" value="P-loop containing nucleotide triphosphate hydrolases"/>
    <property type="match status" value="1"/>
</dbReference>
<evidence type="ECO:0000256" key="11">
    <source>
        <dbReference type="ARBA" id="ARBA00060399"/>
    </source>
</evidence>
<dbReference type="InterPro" id="IPR000863">
    <property type="entry name" value="Sulfotransferase_dom"/>
</dbReference>
<reference evidence="19 20" key="1">
    <citation type="submission" date="2019-06" db="EMBL/GenBank/DDBJ databases">
        <title>A chromosome-scale genome assembly of the striped catfish, Pangasianodon hypophthalmus.</title>
        <authorList>
            <person name="Wen M."/>
            <person name="Zahm M."/>
            <person name="Roques C."/>
            <person name="Cabau C."/>
            <person name="Klopp C."/>
            <person name="Donnadieu C."/>
            <person name="Jouanno E."/>
            <person name="Avarre J.-C."/>
            <person name="Campet M."/>
            <person name="Ha T.T.T."/>
            <person name="Dugue R."/>
            <person name="Lampietro C."/>
            <person name="Louis A."/>
            <person name="Herpin A."/>
            <person name="Echchiki A."/>
            <person name="Berthelot C."/>
            <person name="Parey E."/>
            <person name="Roest-Crollius H."/>
            <person name="Braasch I."/>
            <person name="Postlethwait J."/>
            <person name="Bobe J."/>
            <person name="Montfort J."/>
            <person name="Bouchez O."/>
            <person name="Begum T."/>
            <person name="Schartl M."/>
            <person name="Guiguen Y."/>
        </authorList>
    </citation>
    <scope>NUCLEOTIDE SEQUENCE [LARGE SCALE GENOMIC DNA]</scope>
    <source>
        <strain evidence="19 20">Indonesia</strain>
        <tissue evidence="19">Blood</tissue>
    </source>
</reference>
<keyword evidence="5" id="KW-0735">Signal-anchor</keyword>
<dbReference type="GO" id="GO:0008467">
    <property type="term" value="F:[heparan sulfate]-glucosamine 3-sulfotransferase activity"/>
    <property type="evidence" value="ECO:0007669"/>
    <property type="project" value="TreeGrafter"/>
</dbReference>
<dbReference type="PROSITE" id="PS51257">
    <property type="entry name" value="PROKAR_LIPOPROTEIN"/>
    <property type="match status" value="1"/>
</dbReference>
<evidence type="ECO:0000256" key="2">
    <source>
        <dbReference type="ARBA" id="ARBA00005771"/>
    </source>
</evidence>
<evidence type="ECO:0000256" key="7">
    <source>
        <dbReference type="ARBA" id="ARBA00023034"/>
    </source>
</evidence>
<keyword evidence="7" id="KW-0333">Golgi apparatus</keyword>
<keyword evidence="8 17" id="KW-0472">Membrane</keyword>
<dbReference type="InterPro" id="IPR037359">
    <property type="entry name" value="NST/OST"/>
</dbReference>
<evidence type="ECO:0000256" key="15">
    <source>
        <dbReference type="RuleBase" id="RU361155"/>
    </source>
</evidence>
<evidence type="ECO:0000256" key="4">
    <source>
        <dbReference type="ARBA" id="ARBA00022692"/>
    </source>
</evidence>
<evidence type="ECO:0000256" key="6">
    <source>
        <dbReference type="ARBA" id="ARBA00022989"/>
    </source>
</evidence>
<keyword evidence="3 15" id="KW-0808">Transferase</keyword>
<feature type="binding site" evidence="13">
    <location>
        <position position="201"/>
    </location>
    <ligand>
        <name>3'-phosphoadenylyl sulfate</name>
        <dbReference type="ChEBI" id="CHEBI:58339"/>
    </ligand>
</feature>
<evidence type="ECO:0000313" key="20">
    <source>
        <dbReference type="Proteomes" id="UP000327468"/>
    </source>
</evidence>
<protein>
    <recommendedName>
        <fullName evidence="15">Sulfotransferase</fullName>
        <ecNumber evidence="15">2.8.2.-</ecNumber>
    </recommendedName>
</protein>
<feature type="active site" description="For sulfotransferase activity" evidence="12">
    <location>
        <position position="112"/>
    </location>
</feature>
<evidence type="ECO:0000256" key="17">
    <source>
        <dbReference type="SAM" id="Phobius"/>
    </source>
</evidence>
<comment type="caution">
    <text evidence="19">The sequence shown here is derived from an EMBL/GenBank/DDBJ whole genome shotgun (WGS) entry which is preliminary data.</text>
</comment>
<keyword evidence="4 17" id="KW-0812">Transmembrane</keyword>
<evidence type="ECO:0000256" key="5">
    <source>
        <dbReference type="ARBA" id="ARBA00022968"/>
    </source>
</evidence>
<proteinExistence type="inferred from homology"/>
<dbReference type="PANTHER" id="PTHR10605:SF55">
    <property type="entry name" value="SULFOTRANSFERASE"/>
    <property type="match status" value="1"/>
</dbReference>
<feature type="domain" description="Sulfotransferase" evidence="18">
    <location>
        <begin position="103"/>
        <end position="339"/>
    </location>
</feature>
<evidence type="ECO:0000256" key="16">
    <source>
        <dbReference type="SAM" id="MobiDB-lite"/>
    </source>
</evidence>
<evidence type="ECO:0000256" key="8">
    <source>
        <dbReference type="ARBA" id="ARBA00023136"/>
    </source>
</evidence>
<evidence type="ECO:0000256" key="1">
    <source>
        <dbReference type="ARBA" id="ARBA00004394"/>
    </source>
</evidence>
<comment type="similarity">
    <text evidence="2 15">Belongs to the sulfotransferase 1 family.</text>
</comment>
<feature type="binding site" evidence="13">
    <location>
        <begin position="112"/>
        <end position="116"/>
    </location>
    <ligand>
        <name>3'-phosphoadenylyl sulfate</name>
        <dbReference type="ChEBI" id="CHEBI:58339"/>
    </ligand>
</feature>
<dbReference type="Proteomes" id="UP000327468">
    <property type="component" value="Chromosome 12"/>
</dbReference>
<evidence type="ECO:0000313" key="19">
    <source>
        <dbReference type="EMBL" id="KAB5555395.1"/>
    </source>
</evidence>
<evidence type="ECO:0000256" key="13">
    <source>
        <dbReference type="PIRSR" id="PIRSR637359-2"/>
    </source>
</evidence>
<dbReference type="AlphaFoldDB" id="A0A5N5MK07"/>
<keyword evidence="20" id="KW-1185">Reference proteome</keyword>
<keyword evidence="10" id="KW-0325">Glycoprotein</keyword>
<comment type="subcellular location">
    <subcellularLocation>
        <location evidence="11">Endomembrane system</location>
        <topology evidence="11">Single-pass type II membrane protein</topology>
    </subcellularLocation>
    <subcellularLocation>
        <location evidence="1">Golgi apparatus membrane</location>
    </subcellularLocation>
</comment>
<evidence type="ECO:0000256" key="3">
    <source>
        <dbReference type="ARBA" id="ARBA00022679"/>
    </source>
</evidence>
<feature type="binding site" evidence="13">
    <location>
        <position position="193"/>
    </location>
    <ligand>
        <name>3'-phosphoadenylyl sulfate</name>
        <dbReference type="ChEBI" id="CHEBI:58339"/>
    </ligand>
</feature>
<feature type="disulfide bond" evidence="14">
    <location>
        <begin position="301"/>
        <end position="313"/>
    </location>
</feature>
<keyword evidence="9 14" id="KW-1015">Disulfide bond</keyword>
<evidence type="ECO:0000256" key="12">
    <source>
        <dbReference type="PIRSR" id="PIRSR637359-1"/>
    </source>
</evidence>
<dbReference type="FunFam" id="3.40.50.300:FF:000194">
    <property type="entry name" value="Sulfotransferase"/>
    <property type="match status" value="1"/>
</dbReference>
<dbReference type="SUPFAM" id="SSF52540">
    <property type="entry name" value="P-loop containing nucleoside triphosphate hydrolases"/>
    <property type="match status" value="1"/>
</dbReference>
<feature type="region of interest" description="Disordered" evidence="16">
    <location>
        <begin position="57"/>
        <end position="94"/>
    </location>
</feature>
<accession>A0A5N5MK07</accession>
<dbReference type="GO" id="GO:0000139">
    <property type="term" value="C:Golgi membrane"/>
    <property type="evidence" value="ECO:0007669"/>
    <property type="project" value="UniProtKB-SubCell"/>
</dbReference>
<dbReference type="InterPro" id="IPR027417">
    <property type="entry name" value="P-loop_NTPase"/>
</dbReference>
<sequence length="355" mass="40369">MASSRAPPPDPWRLARKLVAMLWFGVACAFLLYFLRCCESEVTESFSLSRDEAPLGTGRYGERNGTVSVGADGRKRRKRNAGDGADAEGSMKEKDWRGARRLPHALIIGVKKGGTRALLEFLRLHPDIRALGAEPHFFDRHYARGLTWYRSMMPKALDGQIVMEKTPRYFVTAETPARVHAMSRDVKLIVVVRDPVTRAISDYTQIASKTPGIASFESLAFKNRSSGQVDSLWSPLYIGLYAQHLERWLAYFPLSQIHFVNGERLVSDPAFELGRVQDFLGLERIITDKHFYFNKTKGFPCLKKAEGSAEPHCLGKTKGRTHVHVEPEVIHNLRDFYHPHNLRFYQMTGMDFGWK</sequence>
<dbReference type="EC" id="2.8.2.-" evidence="15"/>
<dbReference type="EMBL" id="VFJC01000013">
    <property type="protein sequence ID" value="KAB5555395.1"/>
    <property type="molecule type" value="Genomic_DNA"/>
</dbReference>
<evidence type="ECO:0000259" key="18">
    <source>
        <dbReference type="Pfam" id="PF00685"/>
    </source>
</evidence>
<gene>
    <name evidence="19" type="ORF">PHYPO_G00033540</name>
</gene>
<feature type="transmembrane region" description="Helical" evidence="17">
    <location>
        <begin position="18"/>
        <end position="35"/>
    </location>
</feature>
<organism evidence="19 20">
    <name type="scientific">Pangasianodon hypophthalmus</name>
    <name type="common">Striped catfish</name>
    <name type="synonym">Helicophagus hypophthalmus</name>
    <dbReference type="NCBI Taxonomy" id="310915"/>
    <lineage>
        <taxon>Eukaryota</taxon>
        <taxon>Metazoa</taxon>
        <taxon>Chordata</taxon>
        <taxon>Craniata</taxon>
        <taxon>Vertebrata</taxon>
        <taxon>Euteleostomi</taxon>
        <taxon>Actinopterygii</taxon>
        <taxon>Neopterygii</taxon>
        <taxon>Teleostei</taxon>
        <taxon>Ostariophysi</taxon>
        <taxon>Siluriformes</taxon>
        <taxon>Pangasiidae</taxon>
        <taxon>Pangasianodon</taxon>
    </lineage>
</organism>
<evidence type="ECO:0000256" key="10">
    <source>
        <dbReference type="ARBA" id="ARBA00023180"/>
    </source>
</evidence>
<evidence type="ECO:0000256" key="9">
    <source>
        <dbReference type="ARBA" id="ARBA00023157"/>
    </source>
</evidence>
<evidence type="ECO:0000256" key="14">
    <source>
        <dbReference type="PIRSR" id="PIRSR637359-3"/>
    </source>
</evidence>